<dbReference type="Pfam" id="PF07374">
    <property type="entry name" value="DUF1492"/>
    <property type="match status" value="1"/>
</dbReference>
<name>A0A841QZ74_9FIRM</name>
<keyword evidence="1" id="KW-0175">Coiled coil</keyword>
<dbReference type="Proteomes" id="UP000591941">
    <property type="component" value="Unassembled WGS sequence"/>
</dbReference>
<comment type="caution">
    <text evidence="2">The sequence shown here is derived from an EMBL/GenBank/DDBJ whole genome shotgun (WGS) entry which is preliminary data.</text>
</comment>
<evidence type="ECO:0008006" key="4">
    <source>
        <dbReference type="Google" id="ProtNLM"/>
    </source>
</evidence>
<evidence type="ECO:0000313" key="2">
    <source>
        <dbReference type="EMBL" id="MBB6476985.1"/>
    </source>
</evidence>
<keyword evidence="3" id="KW-1185">Reference proteome</keyword>
<dbReference type="InterPro" id="IPR010861">
    <property type="entry name" value="DUF1492"/>
</dbReference>
<dbReference type="AlphaFoldDB" id="A0A841QZ74"/>
<organism evidence="2 3">
    <name type="scientific">Negativicoccus succinicivorans</name>
    <dbReference type="NCBI Taxonomy" id="620903"/>
    <lineage>
        <taxon>Bacteria</taxon>
        <taxon>Bacillati</taxon>
        <taxon>Bacillota</taxon>
        <taxon>Negativicutes</taxon>
        <taxon>Veillonellales</taxon>
        <taxon>Veillonellaceae</taxon>
        <taxon>Negativicoccus</taxon>
    </lineage>
</organism>
<dbReference type="RefSeq" id="WP_159822194.1">
    <property type="nucleotide sequence ID" value="NZ_CABWNB010000001.1"/>
</dbReference>
<dbReference type="EMBL" id="JACHHI010000001">
    <property type="protein sequence ID" value="MBB6476985.1"/>
    <property type="molecule type" value="Genomic_DNA"/>
</dbReference>
<accession>A0A841QZ74</accession>
<dbReference type="GeneID" id="93485296"/>
<reference evidence="2 3" key="1">
    <citation type="submission" date="2020-08" db="EMBL/GenBank/DDBJ databases">
        <title>Genomic Encyclopedia of Type Strains, Phase IV (KMG-IV): sequencing the most valuable type-strain genomes for metagenomic binning, comparative biology and taxonomic classification.</title>
        <authorList>
            <person name="Goeker M."/>
        </authorList>
    </citation>
    <scope>NUCLEOTIDE SEQUENCE [LARGE SCALE GENOMIC DNA]</scope>
    <source>
        <strain evidence="2 3">DSM 21255</strain>
    </source>
</reference>
<feature type="coiled-coil region" evidence="1">
    <location>
        <begin position="5"/>
        <end position="35"/>
    </location>
</feature>
<evidence type="ECO:0000313" key="3">
    <source>
        <dbReference type="Proteomes" id="UP000591941"/>
    </source>
</evidence>
<dbReference type="SUPFAM" id="SSF88659">
    <property type="entry name" value="Sigma3 and sigma4 domains of RNA polymerase sigma factors"/>
    <property type="match status" value="1"/>
</dbReference>
<protein>
    <recommendedName>
        <fullName evidence="4">RNA polymerase sigma-70 region 4 domain-containing protein</fullName>
    </recommendedName>
</protein>
<gene>
    <name evidence="2" type="ORF">HNR45_000007</name>
</gene>
<dbReference type="Gene3D" id="1.20.140.160">
    <property type="match status" value="1"/>
</dbReference>
<proteinExistence type="predicted"/>
<sequence>MIKCNRQARAELEGLREMNARIDALIMDREKLAARATSLARPLSEPVSGTRQSDIANAAAKLVDMGREIDRTIDEYYERKDQILEKINALSDARYRLLLSWYYVQTERLTLEEVADKMGYHHQSLRRLHVLALDAYQKKHFS</sequence>
<dbReference type="InterPro" id="IPR013324">
    <property type="entry name" value="RNA_pol_sigma_r3/r4-like"/>
</dbReference>
<evidence type="ECO:0000256" key="1">
    <source>
        <dbReference type="SAM" id="Coils"/>
    </source>
</evidence>